<evidence type="ECO:0000313" key="3">
    <source>
        <dbReference type="Ensembl" id="ENSCSAVP00000006388.1"/>
    </source>
</evidence>
<dbReference type="HOGENOM" id="CLU_072082_0_0_1"/>
<protein>
    <recommendedName>
        <fullName evidence="2">Methyltransferase domain-containing protein</fullName>
    </recommendedName>
</protein>
<dbReference type="eggNOG" id="ENOG502QRD5">
    <property type="taxonomic scope" value="Eukaryota"/>
</dbReference>
<dbReference type="PANTHER" id="PTHR32026">
    <property type="entry name" value="METHYLTRANSFERASE-LIKE PROTEIN 24"/>
    <property type="match status" value="1"/>
</dbReference>
<feature type="transmembrane region" description="Helical" evidence="1">
    <location>
        <begin position="6"/>
        <end position="24"/>
    </location>
</feature>
<organism evidence="3 4">
    <name type="scientific">Ciona savignyi</name>
    <name type="common">Pacific transparent sea squirt</name>
    <dbReference type="NCBI Taxonomy" id="51511"/>
    <lineage>
        <taxon>Eukaryota</taxon>
        <taxon>Metazoa</taxon>
        <taxon>Chordata</taxon>
        <taxon>Tunicata</taxon>
        <taxon>Ascidiacea</taxon>
        <taxon>Phlebobranchia</taxon>
        <taxon>Cionidae</taxon>
        <taxon>Ciona</taxon>
    </lineage>
</organism>
<evidence type="ECO:0000259" key="2">
    <source>
        <dbReference type="Pfam" id="PF13383"/>
    </source>
</evidence>
<dbReference type="PANTHER" id="PTHR32026:SF10">
    <property type="entry name" value="METHYLTRANSFERASE-LIKE PROTEIN 24-RELATED"/>
    <property type="match status" value="1"/>
</dbReference>
<keyword evidence="1" id="KW-1133">Transmembrane helix</keyword>
<dbReference type="InterPro" id="IPR026913">
    <property type="entry name" value="METTL24"/>
</dbReference>
<evidence type="ECO:0000256" key="1">
    <source>
        <dbReference type="SAM" id="Phobius"/>
    </source>
</evidence>
<dbReference type="Ensembl" id="ENSCSAVT00000006468.1">
    <property type="protein sequence ID" value="ENSCSAVP00000006388.1"/>
    <property type="gene ID" value="ENSCSAVG00000003823.1"/>
</dbReference>
<dbReference type="GeneTree" id="ENSGT00940000165123"/>
<reference evidence="3" key="2">
    <citation type="submission" date="2025-08" db="UniProtKB">
        <authorList>
            <consortium name="Ensembl"/>
        </authorList>
    </citation>
    <scope>IDENTIFICATION</scope>
</reference>
<dbReference type="OMA" id="LERIWNY"/>
<dbReference type="Pfam" id="PF13383">
    <property type="entry name" value="Methyltransf_22"/>
    <property type="match status" value="1"/>
</dbReference>
<accession>H2YM36</accession>
<evidence type="ECO:0000313" key="4">
    <source>
        <dbReference type="Proteomes" id="UP000007875"/>
    </source>
</evidence>
<sequence>MTRASLASGTALVLIVFVVFLYNLKDLNSKEMTQNRNLVASMEKVVGNTGSDKPLPPLPEIRANGPLKPAGQASAAEELERIWNYVYQMQYKCTDSLYLGGMKNVLMDGAYDVCIEPQFWTRAKEPGYKCLMYSFGVGNDFSFDDEMARLGCEVHSFVAAMKFRDGMVRKSGVVFHKIGISAQDLESDSNGWKMRTLSTLIKELGHSGRYLDYLKVDTDAPQGGFEDTVIHELLTTGLHSCVRQYAMEIHVMGPLTDPTRLARCRTLYRQMTLLNDQGWRLYNTTDNARWNQLHVRPDFTQWDNRMGIMTSTSPILWETAFVNFNVKGPCVV</sequence>
<reference evidence="4" key="1">
    <citation type="submission" date="2003-08" db="EMBL/GenBank/DDBJ databases">
        <authorList>
            <person name="Birren B."/>
            <person name="Nusbaum C."/>
            <person name="Abebe A."/>
            <person name="Abouelleil A."/>
            <person name="Adekoya E."/>
            <person name="Ait-zahra M."/>
            <person name="Allen N."/>
            <person name="Allen T."/>
            <person name="An P."/>
            <person name="Anderson M."/>
            <person name="Anderson S."/>
            <person name="Arachchi H."/>
            <person name="Armbruster J."/>
            <person name="Bachantsang P."/>
            <person name="Baldwin J."/>
            <person name="Barry A."/>
            <person name="Bayul T."/>
            <person name="Blitshsteyn B."/>
            <person name="Bloom T."/>
            <person name="Blye J."/>
            <person name="Boguslavskiy L."/>
            <person name="Borowsky M."/>
            <person name="Boukhgalter B."/>
            <person name="Brunache A."/>
            <person name="Butler J."/>
            <person name="Calixte N."/>
            <person name="Calvo S."/>
            <person name="Camarata J."/>
            <person name="Campo K."/>
            <person name="Chang J."/>
            <person name="Cheshatsang Y."/>
            <person name="Citroen M."/>
            <person name="Collymore A."/>
            <person name="Considine T."/>
            <person name="Cook A."/>
            <person name="Cooke P."/>
            <person name="Corum B."/>
            <person name="Cuomo C."/>
            <person name="David R."/>
            <person name="Dawoe T."/>
            <person name="Degray S."/>
            <person name="Dodge S."/>
            <person name="Dooley K."/>
            <person name="Dorje P."/>
            <person name="Dorjee K."/>
            <person name="Dorris L."/>
            <person name="Duffey N."/>
            <person name="Dupes A."/>
            <person name="Elkins T."/>
            <person name="Engels R."/>
            <person name="Erickson J."/>
            <person name="Farina A."/>
            <person name="Faro S."/>
            <person name="Ferreira P."/>
            <person name="Fischer H."/>
            <person name="Fitzgerald M."/>
            <person name="Foley K."/>
            <person name="Gage D."/>
            <person name="Galagan J."/>
            <person name="Gearin G."/>
            <person name="Gnerre S."/>
            <person name="Gnirke A."/>
            <person name="Goyette A."/>
            <person name="Graham J."/>
            <person name="Grandbois E."/>
            <person name="Gyaltsen K."/>
            <person name="Hafez N."/>
            <person name="Hagopian D."/>
            <person name="Hagos B."/>
            <person name="Hall J."/>
            <person name="Hatcher B."/>
            <person name="Heller A."/>
            <person name="Higgins H."/>
            <person name="Honan T."/>
            <person name="Horn A."/>
            <person name="Houde N."/>
            <person name="Hughes L."/>
            <person name="Hulme W."/>
            <person name="Husby E."/>
            <person name="Iliev I."/>
            <person name="Jaffe D."/>
            <person name="Jones C."/>
            <person name="Kamal M."/>
            <person name="Kamat A."/>
            <person name="Kamvysselis M."/>
            <person name="Karlsson E."/>
            <person name="Kells C."/>
            <person name="Kieu A."/>
            <person name="Kisner P."/>
            <person name="Kodira C."/>
            <person name="Kulbokas E."/>
            <person name="Labutti K."/>
            <person name="Lama D."/>
            <person name="Landers T."/>
            <person name="Leger J."/>
            <person name="Levine S."/>
            <person name="Lewis D."/>
            <person name="Lewis T."/>
            <person name="Lindblad-toh K."/>
            <person name="Liu X."/>
            <person name="Lokyitsang T."/>
            <person name="Lokyitsang Y."/>
            <person name="Lucien O."/>
            <person name="Lui A."/>
            <person name="Ma L.J."/>
            <person name="Mabbitt R."/>
            <person name="Macdonald J."/>
            <person name="Maclean C."/>
            <person name="Major J."/>
            <person name="Manning J."/>
            <person name="Marabella R."/>
            <person name="Maru K."/>
            <person name="Matthews C."/>
            <person name="Mauceli E."/>
            <person name="Mccarthy M."/>
            <person name="Mcdonough S."/>
            <person name="Mcghee T."/>
            <person name="Meldrim J."/>
            <person name="Meneus L."/>
            <person name="Mesirov J."/>
            <person name="Mihalev A."/>
            <person name="Mihova T."/>
            <person name="Mikkelsen T."/>
            <person name="Mlenga V."/>
            <person name="Moru K."/>
            <person name="Mozes J."/>
            <person name="Mulrain L."/>
            <person name="Munson G."/>
            <person name="Naylor J."/>
            <person name="Newes C."/>
            <person name="Nguyen C."/>
            <person name="Nguyen N."/>
            <person name="Nguyen T."/>
            <person name="Nicol R."/>
            <person name="Nielsen C."/>
            <person name="Nizzari M."/>
            <person name="Norbu C."/>
            <person name="Norbu N."/>
            <person name="O'donnell P."/>
            <person name="Okoawo O."/>
            <person name="O'leary S."/>
            <person name="Omotosho B."/>
            <person name="O'neill K."/>
            <person name="Osman S."/>
            <person name="Parker S."/>
            <person name="Perrin D."/>
            <person name="Phunkhang P."/>
            <person name="Piqani B."/>
            <person name="Purcell S."/>
            <person name="Rachupka T."/>
            <person name="Ramasamy U."/>
            <person name="Rameau R."/>
            <person name="Ray V."/>
            <person name="Raymond C."/>
            <person name="Retta R."/>
            <person name="Richardson S."/>
            <person name="Rise C."/>
            <person name="Rodriguez J."/>
            <person name="Rogers J."/>
            <person name="Rogov P."/>
            <person name="Rutman M."/>
            <person name="Schupbach R."/>
            <person name="Seaman C."/>
            <person name="Settipalli S."/>
            <person name="Sharpe T."/>
            <person name="Sheridan J."/>
            <person name="Sherpa N."/>
            <person name="Shi J."/>
            <person name="Smirnov S."/>
            <person name="Smith C."/>
            <person name="Sougnez C."/>
            <person name="Spencer B."/>
            <person name="Stalker J."/>
            <person name="Stange-thomann N."/>
            <person name="Stavropoulos S."/>
            <person name="Stetson K."/>
            <person name="Stone C."/>
            <person name="Stone S."/>
            <person name="Stubbs M."/>
            <person name="Talamas J."/>
            <person name="Tchuinga P."/>
            <person name="Tenzing P."/>
            <person name="Tesfaye S."/>
            <person name="Theodore J."/>
            <person name="Thoulutsang Y."/>
            <person name="Topham K."/>
            <person name="Towey S."/>
            <person name="Tsamla T."/>
            <person name="Tsomo N."/>
            <person name="Vallee D."/>
            <person name="Vassiliev H."/>
            <person name="Venkataraman V."/>
            <person name="Vinson J."/>
            <person name="Vo A."/>
            <person name="Wade C."/>
            <person name="Wang S."/>
            <person name="Wangchuk T."/>
            <person name="Wangdi T."/>
            <person name="Whittaker C."/>
            <person name="Wilkinson J."/>
            <person name="Wu Y."/>
            <person name="Wyman D."/>
            <person name="Yadav S."/>
            <person name="Yang S."/>
            <person name="Yang X."/>
            <person name="Yeager S."/>
            <person name="Yee E."/>
            <person name="Young G."/>
            <person name="Zainoun J."/>
            <person name="Zembeck L."/>
            <person name="Zimmer A."/>
            <person name="Zody M."/>
            <person name="Lander E."/>
        </authorList>
    </citation>
    <scope>NUCLEOTIDE SEQUENCE [LARGE SCALE GENOMIC DNA]</scope>
</reference>
<keyword evidence="4" id="KW-1185">Reference proteome</keyword>
<proteinExistence type="predicted"/>
<dbReference type="InParanoid" id="H2YM36"/>
<dbReference type="InterPro" id="IPR025714">
    <property type="entry name" value="Methyltranfer_dom"/>
</dbReference>
<feature type="domain" description="Methyltransferase" evidence="2">
    <location>
        <begin position="80"/>
        <end position="251"/>
    </location>
</feature>
<keyword evidence="1" id="KW-0812">Transmembrane</keyword>
<reference evidence="3" key="3">
    <citation type="submission" date="2025-09" db="UniProtKB">
        <authorList>
            <consortium name="Ensembl"/>
        </authorList>
    </citation>
    <scope>IDENTIFICATION</scope>
</reference>
<dbReference type="Proteomes" id="UP000007875">
    <property type="component" value="Unassembled WGS sequence"/>
</dbReference>
<keyword evidence="1" id="KW-0472">Membrane</keyword>
<dbReference type="AlphaFoldDB" id="H2YM36"/>
<name>H2YM36_CIOSA</name>